<sequence length="83" mass="9493">MNNNLNFRFGMYEPATDSIIVNTGENSILVIPCKECNSSVIFDDLTDIVYLYWLAEETPLLYAKLALKESGLQDYVDAMNWFS</sequence>
<accession>A0A923RMH0</accession>
<evidence type="ECO:0000313" key="1">
    <source>
        <dbReference type="EMBL" id="MBC5658405.1"/>
    </source>
</evidence>
<evidence type="ECO:0000313" key="2">
    <source>
        <dbReference type="Proteomes" id="UP000649345"/>
    </source>
</evidence>
<dbReference type="AlphaFoldDB" id="A0A923RMH0"/>
<comment type="caution">
    <text evidence="1">The sequence shown here is derived from an EMBL/GenBank/DDBJ whole genome shotgun (WGS) entry which is preliminary data.</text>
</comment>
<reference evidence="1" key="1">
    <citation type="submission" date="2020-08" db="EMBL/GenBank/DDBJ databases">
        <title>Genome public.</title>
        <authorList>
            <person name="Liu C."/>
            <person name="Sun Q."/>
        </authorList>
    </citation>
    <scope>NUCLEOTIDE SEQUENCE</scope>
    <source>
        <strain evidence="1">NSJ-68</strain>
    </source>
</reference>
<gene>
    <name evidence="1" type="ORF">H8S44_01215</name>
</gene>
<dbReference type="Proteomes" id="UP000649345">
    <property type="component" value="Unassembled WGS sequence"/>
</dbReference>
<dbReference type="RefSeq" id="WP_186872867.1">
    <property type="nucleotide sequence ID" value="NZ_JACOOR010000001.1"/>
</dbReference>
<dbReference type="EMBL" id="JACOOR010000001">
    <property type="protein sequence ID" value="MBC5658405.1"/>
    <property type="molecule type" value="Genomic_DNA"/>
</dbReference>
<keyword evidence="2" id="KW-1185">Reference proteome</keyword>
<protein>
    <submittedName>
        <fullName evidence="1">Uncharacterized protein</fullName>
    </submittedName>
</protein>
<organism evidence="1 2">
    <name type="scientific">Anaerosacchariphilus hominis</name>
    <dbReference type="NCBI Taxonomy" id="2763017"/>
    <lineage>
        <taxon>Bacteria</taxon>
        <taxon>Bacillati</taxon>
        <taxon>Bacillota</taxon>
        <taxon>Clostridia</taxon>
        <taxon>Lachnospirales</taxon>
        <taxon>Lachnospiraceae</taxon>
        <taxon>Anaerosacchariphilus</taxon>
    </lineage>
</organism>
<proteinExistence type="predicted"/>
<name>A0A923RMH0_9FIRM</name>